<evidence type="ECO:0000256" key="4">
    <source>
        <dbReference type="ARBA" id="ARBA00024208"/>
    </source>
</evidence>
<organism evidence="7 8">
    <name type="scientific">Tagetes erecta</name>
    <name type="common">African marigold</name>
    <dbReference type="NCBI Taxonomy" id="13708"/>
    <lineage>
        <taxon>Eukaryota</taxon>
        <taxon>Viridiplantae</taxon>
        <taxon>Streptophyta</taxon>
        <taxon>Embryophyta</taxon>
        <taxon>Tracheophyta</taxon>
        <taxon>Spermatophyta</taxon>
        <taxon>Magnoliopsida</taxon>
        <taxon>eudicotyledons</taxon>
        <taxon>Gunneridae</taxon>
        <taxon>Pentapetalae</taxon>
        <taxon>asterids</taxon>
        <taxon>campanulids</taxon>
        <taxon>Asterales</taxon>
        <taxon>Asteraceae</taxon>
        <taxon>Asteroideae</taxon>
        <taxon>Heliantheae alliance</taxon>
        <taxon>Tageteae</taxon>
        <taxon>Tagetes</taxon>
    </lineage>
</organism>
<proteinExistence type="inferred from homology"/>
<keyword evidence="8" id="KW-1185">Reference proteome</keyword>
<comment type="similarity">
    <text evidence="4">Belongs to the CRWN family.</text>
</comment>
<evidence type="ECO:0000256" key="2">
    <source>
        <dbReference type="ARBA" id="ARBA00023242"/>
    </source>
</evidence>
<keyword evidence="2" id="KW-0539">Nucleus</keyword>
<evidence type="ECO:0000313" key="7">
    <source>
        <dbReference type="EMBL" id="KAK1410235.1"/>
    </source>
</evidence>
<sequence>MNEKAGVNEIMNQQAKMKMEDCDYEASKTLFSIYKRRSVKQAAIDKSFIPQGILGTSAFAVPACNKLQRPHPLITLAGNTNEANPLRMTNRSKRRRNNPVISLEVKKQELETELRKLAKESFAANMEHEKSVLTEEERTEFVCLQLALKQETEKTRQEWESVVMERENLKQEKEKLERERKELDEKRAEIKEELESFAIQKENMEKLNRLEQEKLKNMRLEIESYVESELESLKLAKESFAANMEHEKSVCVKEMEKQELETELRNKEMEIENRMREREKTFVEERDRELANLKYLRGVASRELEKSKLERAQLEKEKHHVFPNQKHLESLQLDMKRDIDDLVGLSMKLKDQREQFIKGRERFVSFVGKLKGCTGCGEIVSAFVKREEAIEKGPIKKIKEKDKSLKDEEKKLAEIQNADGFSLTKLVEGYMKKAAQVTSENNIPNVGTSMGFLDTCPRKREYNKRYYVARKARKQLLDAVMNVATQTSPLSTPPTSTQAPPKVSTASTTTLPDIDSATPPPLKMSKRPQRESYLSGYLTCVMKGT</sequence>
<dbReference type="EMBL" id="JAUHHV010000010">
    <property type="protein sequence ID" value="KAK1410235.1"/>
    <property type="molecule type" value="Genomic_DNA"/>
</dbReference>
<dbReference type="AlphaFoldDB" id="A0AAD8NC55"/>
<name>A0AAD8NC55_TARER</name>
<accession>A0AAD8NC55</accession>
<feature type="region of interest" description="Disordered" evidence="6">
    <location>
        <begin position="486"/>
        <end position="529"/>
    </location>
</feature>
<evidence type="ECO:0000256" key="5">
    <source>
        <dbReference type="SAM" id="Coils"/>
    </source>
</evidence>
<evidence type="ECO:0000256" key="6">
    <source>
        <dbReference type="SAM" id="MobiDB-lite"/>
    </source>
</evidence>
<keyword evidence="1 5" id="KW-0175">Coiled coil</keyword>
<feature type="coiled-coil region" evidence="5">
    <location>
        <begin position="159"/>
        <end position="223"/>
    </location>
</feature>
<evidence type="ECO:0000313" key="8">
    <source>
        <dbReference type="Proteomes" id="UP001229421"/>
    </source>
</evidence>
<feature type="compositionally biased region" description="Low complexity" evidence="6">
    <location>
        <begin position="486"/>
        <end position="501"/>
    </location>
</feature>
<comment type="subcellular location">
    <subcellularLocation>
        <location evidence="3">Nucleus lamina</location>
    </subcellularLocation>
</comment>
<dbReference type="InterPro" id="IPR040418">
    <property type="entry name" value="CRWN"/>
</dbReference>
<dbReference type="GO" id="GO:0006997">
    <property type="term" value="P:nucleus organization"/>
    <property type="evidence" value="ECO:0007669"/>
    <property type="project" value="InterPro"/>
</dbReference>
<feature type="coiled-coil region" evidence="5">
    <location>
        <begin position="100"/>
        <end position="127"/>
    </location>
</feature>
<gene>
    <name evidence="7" type="ORF">QVD17_36770</name>
</gene>
<comment type="caution">
    <text evidence="7">The sequence shown here is derived from an EMBL/GenBank/DDBJ whole genome shotgun (WGS) entry which is preliminary data.</text>
</comment>
<dbReference type="PANTHER" id="PTHR31908:SF11">
    <property type="entry name" value="PROTEIN CROWDED NUCLEI 1"/>
    <property type="match status" value="1"/>
</dbReference>
<dbReference type="Proteomes" id="UP001229421">
    <property type="component" value="Unassembled WGS sequence"/>
</dbReference>
<reference evidence="7" key="1">
    <citation type="journal article" date="2023" name="bioRxiv">
        <title>Improved chromosome-level genome assembly for marigold (Tagetes erecta).</title>
        <authorList>
            <person name="Jiang F."/>
            <person name="Yuan L."/>
            <person name="Wang S."/>
            <person name="Wang H."/>
            <person name="Xu D."/>
            <person name="Wang A."/>
            <person name="Fan W."/>
        </authorList>
    </citation>
    <scope>NUCLEOTIDE SEQUENCE</scope>
    <source>
        <strain evidence="7">WSJ</strain>
        <tissue evidence="7">Leaf</tissue>
    </source>
</reference>
<dbReference type="GO" id="GO:0005652">
    <property type="term" value="C:nuclear lamina"/>
    <property type="evidence" value="ECO:0007669"/>
    <property type="project" value="UniProtKB-SubCell"/>
</dbReference>
<protein>
    <submittedName>
        <fullName evidence="7">Uncharacterized protein</fullName>
    </submittedName>
</protein>
<feature type="coiled-coil region" evidence="5">
    <location>
        <begin position="252"/>
        <end position="317"/>
    </location>
</feature>
<dbReference type="PANTHER" id="PTHR31908">
    <property type="entry name" value="PROTEIN CROWDED NUCLEI 4"/>
    <property type="match status" value="1"/>
</dbReference>
<evidence type="ECO:0000256" key="1">
    <source>
        <dbReference type="ARBA" id="ARBA00023054"/>
    </source>
</evidence>
<evidence type="ECO:0000256" key="3">
    <source>
        <dbReference type="ARBA" id="ARBA00024186"/>
    </source>
</evidence>